<dbReference type="PANTHER" id="PTHR42804">
    <property type="entry name" value="ALDEHYDE DEHYDROGENASE"/>
    <property type="match status" value="1"/>
</dbReference>
<dbReference type="Proteomes" id="UP000198960">
    <property type="component" value="Unassembled WGS sequence"/>
</dbReference>
<feature type="domain" description="Aldehyde dehydrogenase" evidence="5">
    <location>
        <begin position="18"/>
        <end position="484"/>
    </location>
</feature>
<dbReference type="FunFam" id="3.40.605.10:FF:000007">
    <property type="entry name" value="NAD/NADP-dependent betaine aldehyde dehydrogenase"/>
    <property type="match status" value="1"/>
</dbReference>
<dbReference type="GO" id="GO:0016620">
    <property type="term" value="F:oxidoreductase activity, acting on the aldehyde or oxo group of donors, NAD or NADP as acceptor"/>
    <property type="evidence" value="ECO:0007669"/>
    <property type="project" value="InterPro"/>
</dbReference>
<evidence type="ECO:0000313" key="7">
    <source>
        <dbReference type="Proteomes" id="UP000198960"/>
    </source>
</evidence>
<dbReference type="InterPro" id="IPR015590">
    <property type="entry name" value="Aldehyde_DH_dom"/>
</dbReference>
<evidence type="ECO:0000256" key="2">
    <source>
        <dbReference type="ARBA" id="ARBA00023002"/>
    </source>
</evidence>
<dbReference type="STRING" id="673521.SAMN05660991_02973"/>
<dbReference type="InterPro" id="IPR016162">
    <property type="entry name" value="Ald_DH_N"/>
</dbReference>
<protein>
    <submittedName>
        <fullName evidence="6">Aldehyde dehydrogenase (NAD+)</fullName>
    </submittedName>
</protein>
<dbReference type="SUPFAM" id="SSF53720">
    <property type="entry name" value="ALDH-like"/>
    <property type="match status" value="1"/>
</dbReference>
<keyword evidence="2 4" id="KW-0560">Oxidoreductase</keyword>
<dbReference type="FunFam" id="3.40.309.10:FF:000009">
    <property type="entry name" value="Aldehyde dehydrogenase A"/>
    <property type="match status" value="1"/>
</dbReference>
<dbReference type="EMBL" id="FOEE01000009">
    <property type="protein sequence ID" value="SEP04823.1"/>
    <property type="molecule type" value="Genomic_DNA"/>
</dbReference>
<keyword evidence="7" id="KW-1185">Reference proteome</keyword>
<dbReference type="InterPro" id="IPR016163">
    <property type="entry name" value="Ald_DH_C"/>
</dbReference>
<reference evidence="7" key="1">
    <citation type="submission" date="2016-10" db="EMBL/GenBank/DDBJ databases">
        <authorList>
            <person name="Varghese N."/>
            <person name="Submissions S."/>
        </authorList>
    </citation>
    <scope>NUCLEOTIDE SEQUENCE [LARGE SCALE GENOMIC DNA]</scope>
    <source>
        <strain evidence="7">DSM 45413</strain>
    </source>
</reference>
<evidence type="ECO:0000256" key="1">
    <source>
        <dbReference type="ARBA" id="ARBA00009986"/>
    </source>
</evidence>
<evidence type="ECO:0000313" key="6">
    <source>
        <dbReference type="EMBL" id="SEP04823.1"/>
    </source>
</evidence>
<proteinExistence type="inferred from homology"/>
<comment type="similarity">
    <text evidence="1 4">Belongs to the aldehyde dehydrogenase family.</text>
</comment>
<evidence type="ECO:0000256" key="4">
    <source>
        <dbReference type="RuleBase" id="RU003345"/>
    </source>
</evidence>
<sequence length="489" mass="52903">MSQGEKRMLIDGELVLADSGRTFENVNPATEEVIGEVADASAAEMERAIVAARRAFEETSWATDHAFRARCLGQLQEALEGEREEIREELIAEVGCPRMITAGPQFESPLEDGLKWPAKFIEQYPWVTELPDGPGLGGDGTHVRQVWKEPVGVVGAITPWNFPFEVNLNKIGQALATGNTVVLKPAPDTPFTATRLGRLVAERTDIPAGVFNVVTSSDHLVGEQLTLSPLVDLISFTGSTAVGRRIMEKGAATMKRLFLELGGKSATIVLDDADLPTAVMAGMGACYHAGQGCAIQTRMLLPRSRYDEGLAIIEQMFANVPYGDPQRPDVMMGPLISAKQRDRVEELIATGVREGARLVLGGKRPEHLPKGYYVEPTLFADVDNSMAIAQQEIFGPVLVVIPFDDDEDAVRIANDSEYGLGGGVWSGSLERGRAIAKRIRAGQVTVNGGNTYGPDMPFGGYKSSGIGRQNGSYGFDQYLETKAVAWPRP</sequence>
<dbReference type="PROSITE" id="PS00687">
    <property type="entry name" value="ALDEHYDE_DEHYDR_GLU"/>
    <property type="match status" value="1"/>
</dbReference>
<dbReference type="AlphaFoldDB" id="A0A1H8UPC2"/>
<evidence type="ECO:0000256" key="3">
    <source>
        <dbReference type="PROSITE-ProRule" id="PRU10007"/>
    </source>
</evidence>
<name>A0A1H8UPC2_9ACTN</name>
<organism evidence="6 7">
    <name type="scientific">Trujillonella endophytica</name>
    <dbReference type="NCBI Taxonomy" id="673521"/>
    <lineage>
        <taxon>Bacteria</taxon>
        <taxon>Bacillati</taxon>
        <taxon>Actinomycetota</taxon>
        <taxon>Actinomycetes</taxon>
        <taxon>Geodermatophilales</taxon>
        <taxon>Geodermatophilaceae</taxon>
        <taxon>Trujillonella</taxon>
    </lineage>
</organism>
<dbReference type="PANTHER" id="PTHR42804:SF1">
    <property type="entry name" value="ALDEHYDE DEHYDROGENASE-RELATED"/>
    <property type="match status" value="1"/>
</dbReference>
<dbReference type="Gene3D" id="3.40.605.10">
    <property type="entry name" value="Aldehyde Dehydrogenase, Chain A, domain 1"/>
    <property type="match status" value="1"/>
</dbReference>
<dbReference type="Pfam" id="PF00171">
    <property type="entry name" value="Aldedh"/>
    <property type="match status" value="1"/>
</dbReference>
<gene>
    <name evidence="6" type="ORF">SAMN05660991_02973</name>
</gene>
<dbReference type="InterPro" id="IPR029510">
    <property type="entry name" value="Ald_DH_CS_GLU"/>
</dbReference>
<dbReference type="InterPro" id="IPR016161">
    <property type="entry name" value="Ald_DH/histidinol_DH"/>
</dbReference>
<dbReference type="RefSeq" id="WP_211435666.1">
    <property type="nucleotide sequence ID" value="NZ_FOEE01000009.1"/>
</dbReference>
<dbReference type="Gene3D" id="3.40.309.10">
    <property type="entry name" value="Aldehyde Dehydrogenase, Chain A, domain 2"/>
    <property type="match status" value="1"/>
</dbReference>
<feature type="active site" evidence="3">
    <location>
        <position position="260"/>
    </location>
</feature>
<dbReference type="CDD" id="cd07089">
    <property type="entry name" value="ALDH_CddD-AldA-like"/>
    <property type="match status" value="1"/>
</dbReference>
<accession>A0A1H8UPC2</accession>
<evidence type="ECO:0000259" key="5">
    <source>
        <dbReference type="Pfam" id="PF00171"/>
    </source>
</evidence>